<dbReference type="InterPro" id="IPR019269">
    <property type="entry name" value="BLOC1_su2"/>
</dbReference>
<reference evidence="4" key="1">
    <citation type="submission" date="2025-08" db="UniProtKB">
        <authorList>
            <consortium name="RefSeq"/>
        </authorList>
    </citation>
    <scope>IDENTIFICATION</scope>
    <source>
        <tissue evidence="4">Tentacle</tissue>
    </source>
</reference>
<dbReference type="Proteomes" id="UP000515163">
    <property type="component" value="Unplaced"/>
</dbReference>
<accession>A0A6P8I9C3</accession>
<dbReference type="GeneID" id="116300402"/>
<evidence type="ECO:0000256" key="1">
    <source>
        <dbReference type="ARBA" id="ARBA00008468"/>
    </source>
</evidence>
<feature type="compositionally biased region" description="Basic and acidic residues" evidence="2">
    <location>
        <begin position="15"/>
        <end position="31"/>
    </location>
</feature>
<dbReference type="GO" id="GO:0032418">
    <property type="term" value="P:lysosome localization"/>
    <property type="evidence" value="ECO:0007669"/>
    <property type="project" value="TreeGrafter"/>
</dbReference>
<dbReference type="GO" id="GO:0000930">
    <property type="term" value="C:gamma-tubulin complex"/>
    <property type="evidence" value="ECO:0007669"/>
    <property type="project" value="TreeGrafter"/>
</dbReference>
<name>A0A6P8I9C3_ACTTE</name>
<proteinExistence type="inferred from homology"/>
<dbReference type="FunCoup" id="A0A6P8I9C3">
    <property type="interactions" value="259"/>
</dbReference>
<protein>
    <submittedName>
        <fullName evidence="4">Biogenesis of lysosome-related organelles complex 1 subunit 2-like</fullName>
    </submittedName>
</protein>
<dbReference type="Pfam" id="PF10046">
    <property type="entry name" value="BLOC1_2"/>
    <property type="match status" value="1"/>
</dbReference>
<dbReference type="PANTHER" id="PTHR46479:SF1">
    <property type="entry name" value="BIOGENESIS OF LYSOSOME-RELATED ORGANELLES COMPLEX 1 SUBUNIT 2"/>
    <property type="match status" value="1"/>
</dbReference>
<dbReference type="RefSeq" id="XP_031565169.1">
    <property type="nucleotide sequence ID" value="XM_031709309.1"/>
</dbReference>
<evidence type="ECO:0000256" key="2">
    <source>
        <dbReference type="SAM" id="MobiDB-lite"/>
    </source>
</evidence>
<evidence type="ECO:0000313" key="3">
    <source>
        <dbReference type="Proteomes" id="UP000515163"/>
    </source>
</evidence>
<gene>
    <name evidence="4" type="primary">LOC116300402</name>
</gene>
<evidence type="ECO:0000313" key="4">
    <source>
        <dbReference type="RefSeq" id="XP_031565169.1"/>
    </source>
</evidence>
<comment type="similarity">
    <text evidence="1">Belongs to the BLOC1S2 family.</text>
</comment>
<feature type="region of interest" description="Disordered" evidence="2">
    <location>
        <begin position="1"/>
        <end position="62"/>
    </location>
</feature>
<sequence>MADGGSEVENLPKTSDSKTEKESHESSTKLEESEDTLEVISTDSNSRRRIASESSLNEDASYAELQDTCRETFKKIAEYLNGELTASLDDYALLEKLNKLTTSKYQEMSTMAKTLITTMEELDGKYKSLQPYLDQIDRVEESVASLEQAAYRLDAYSKKLESRFKRLEKR</sequence>
<organism evidence="3 4">
    <name type="scientific">Actinia tenebrosa</name>
    <name type="common">Australian red waratah sea anemone</name>
    <dbReference type="NCBI Taxonomy" id="6105"/>
    <lineage>
        <taxon>Eukaryota</taxon>
        <taxon>Metazoa</taxon>
        <taxon>Cnidaria</taxon>
        <taxon>Anthozoa</taxon>
        <taxon>Hexacorallia</taxon>
        <taxon>Actiniaria</taxon>
        <taxon>Actiniidae</taxon>
        <taxon>Actinia</taxon>
    </lineage>
</organism>
<dbReference type="PANTHER" id="PTHR46479">
    <property type="entry name" value="BIOGENESIS OF LYSOSOME-RELATED ORGANELLES COMPLEX 1 SUBUNIT 2"/>
    <property type="match status" value="1"/>
</dbReference>
<dbReference type="GO" id="GO:0016197">
    <property type="term" value="P:endosomal transport"/>
    <property type="evidence" value="ECO:0007669"/>
    <property type="project" value="TreeGrafter"/>
</dbReference>
<dbReference type="OrthoDB" id="244061at2759"/>
<dbReference type="InParanoid" id="A0A6P8I9C3"/>
<dbReference type="GO" id="GO:0099078">
    <property type="term" value="C:BORC complex"/>
    <property type="evidence" value="ECO:0007669"/>
    <property type="project" value="TreeGrafter"/>
</dbReference>
<dbReference type="AlphaFoldDB" id="A0A6P8I9C3"/>
<dbReference type="GO" id="GO:0043015">
    <property type="term" value="F:gamma-tubulin binding"/>
    <property type="evidence" value="ECO:0007669"/>
    <property type="project" value="TreeGrafter"/>
</dbReference>
<dbReference type="GO" id="GO:0031083">
    <property type="term" value="C:BLOC-1 complex"/>
    <property type="evidence" value="ECO:0007669"/>
    <property type="project" value="TreeGrafter"/>
</dbReference>
<keyword evidence="3" id="KW-1185">Reference proteome</keyword>
<dbReference type="KEGG" id="aten:116300402"/>